<protein>
    <recommendedName>
        <fullName evidence="1">Carboxymuconolactone decarboxylase-like domain-containing protein</fullName>
    </recommendedName>
</protein>
<proteinExistence type="predicted"/>
<feature type="domain" description="Carboxymuconolactone decarboxylase-like" evidence="1">
    <location>
        <begin position="40"/>
        <end position="122"/>
    </location>
</feature>
<name>A0ABM9ILC6_RALPI</name>
<keyword evidence="3" id="KW-1185">Reference proteome</keyword>
<evidence type="ECO:0000313" key="3">
    <source>
        <dbReference type="Proteomes" id="UP001189303"/>
    </source>
</evidence>
<sequence>MPLVAPLPVNHDPEVTALAELYQETLDFTPNSVLTMQRRPAIAQAFIALNRAVMTNHGRVSNELKRLVALIASSAQGCRYCQAHTALAASRYGASRERLEALWRFRESELFDAAEKAALEFALAAASAPCAVDERIAETLRQHWDDGEVVELLAVISLFGFLNRWNDAMGTTLESAAAAHATDLLSANGWQAGKHA</sequence>
<dbReference type="PANTHER" id="PTHR35446">
    <property type="entry name" value="SI:CH211-175M2.5"/>
    <property type="match status" value="1"/>
</dbReference>
<evidence type="ECO:0000313" key="2">
    <source>
        <dbReference type="EMBL" id="CAJ0723278.1"/>
    </source>
</evidence>
<dbReference type="Pfam" id="PF02627">
    <property type="entry name" value="CMD"/>
    <property type="match status" value="1"/>
</dbReference>
<organism evidence="2 3">
    <name type="scientific">Ralstonia pickettii</name>
    <name type="common">Burkholderia pickettii</name>
    <dbReference type="NCBI Taxonomy" id="329"/>
    <lineage>
        <taxon>Bacteria</taxon>
        <taxon>Pseudomonadati</taxon>
        <taxon>Pseudomonadota</taxon>
        <taxon>Betaproteobacteria</taxon>
        <taxon>Burkholderiales</taxon>
        <taxon>Burkholderiaceae</taxon>
        <taxon>Ralstonia</taxon>
    </lineage>
</organism>
<gene>
    <name evidence="2" type="ORF">R38712_01826</name>
</gene>
<dbReference type="EMBL" id="CATWFT010000004">
    <property type="protein sequence ID" value="CAJ0723278.1"/>
    <property type="molecule type" value="Genomic_DNA"/>
</dbReference>
<reference evidence="2 3" key="1">
    <citation type="submission" date="2023-07" db="EMBL/GenBank/DDBJ databases">
        <authorList>
            <person name="Peeters C."/>
        </authorList>
    </citation>
    <scope>NUCLEOTIDE SEQUENCE [LARGE SCALE GENOMIC DNA]</scope>
    <source>
        <strain evidence="2 3">R-38712</strain>
    </source>
</reference>
<comment type="caution">
    <text evidence="2">The sequence shown here is derived from an EMBL/GenBank/DDBJ whole genome shotgun (WGS) entry which is preliminary data.</text>
</comment>
<dbReference type="SUPFAM" id="SSF69118">
    <property type="entry name" value="AhpD-like"/>
    <property type="match status" value="1"/>
</dbReference>
<dbReference type="PANTHER" id="PTHR35446:SF2">
    <property type="entry name" value="CARBOXYMUCONOLACTONE DECARBOXYLASE-LIKE DOMAIN-CONTAINING PROTEIN"/>
    <property type="match status" value="1"/>
</dbReference>
<dbReference type="InterPro" id="IPR003779">
    <property type="entry name" value="CMD-like"/>
</dbReference>
<accession>A0ABM9ILC6</accession>
<evidence type="ECO:0000259" key="1">
    <source>
        <dbReference type="Pfam" id="PF02627"/>
    </source>
</evidence>
<dbReference type="Proteomes" id="UP001189303">
    <property type="component" value="Unassembled WGS sequence"/>
</dbReference>
<dbReference type="InterPro" id="IPR029032">
    <property type="entry name" value="AhpD-like"/>
</dbReference>
<dbReference type="Gene3D" id="1.20.1290.10">
    <property type="entry name" value="AhpD-like"/>
    <property type="match status" value="1"/>
</dbReference>